<dbReference type="STRING" id="1462526.BN990_01509"/>
<evidence type="ECO:0000313" key="1">
    <source>
        <dbReference type="EMBL" id="CDQ39223.1"/>
    </source>
</evidence>
<dbReference type="SUPFAM" id="SSF141251">
    <property type="entry name" value="Kinase-associated protein B-like"/>
    <property type="match status" value="1"/>
</dbReference>
<proteinExistence type="predicted"/>
<dbReference type="GO" id="GO:0016301">
    <property type="term" value="F:kinase activity"/>
    <property type="evidence" value="ECO:0007669"/>
    <property type="project" value="UniProtKB-KW"/>
</dbReference>
<dbReference type="SMART" id="SM01298">
    <property type="entry name" value="KapB"/>
    <property type="match status" value="1"/>
</dbReference>
<keyword evidence="1" id="KW-0449">Lipoprotein</keyword>
<dbReference type="Pfam" id="PF08810">
    <property type="entry name" value="KapB"/>
    <property type="match status" value="1"/>
</dbReference>
<dbReference type="RefSeq" id="WP_021288905.1">
    <property type="nucleotide sequence ID" value="NZ_BNER01000003.1"/>
</dbReference>
<dbReference type="Gene3D" id="2.30.30.430">
    <property type="entry name" value="Kinase associated protein B domain"/>
    <property type="match status" value="1"/>
</dbReference>
<gene>
    <name evidence="1" type="primary">kapB</name>
    <name evidence="1" type="ORF">BN990_01509</name>
</gene>
<reference evidence="2" key="2">
    <citation type="submission" date="2014-05" db="EMBL/GenBank/DDBJ databases">
        <title>Draft genome sequence of Virgibacillus massiliensis Vm-5.</title>
        <authorList>
            <person name="Khelaifia S."/>
            <person name="Croce O."/>
            <person name="Lagier J.C."/>
            <person name="Raoult D."/>
        </authorList>
    </citation>
    <scope>NUCLEOTIDE SEQUENCE [LARGE SCALE GENOMIC DNA]</scope>
    <source>
        <strain evidence="2">Vm-5</strain>
    </source>
</reference>
<keyword evidence="1" id="KW-0418">Kinase</keyword>
<dbReference type="InterPro" id="IPR014916">
    <property type="entry name" value="KapB"/>
</dbReference>
<reference evidence="1 2" key="1">
    <citation type="submission" date="2014-03" db="EMBL/GenBank/DDBJ databases">
        <authorList>
            <person name="Urmite Genomes U."/>
        </authorList>
    </citation>
    <scope>NUCLEOTIDE SEQUENCE [LARGE SCALE GENOMIC DNA]</scope>
    <source>
        <strain evidence="1 2">Vm-5</strain>
    </source>
</reference>
<dbReference type="OrthoDB" id="2407789at2"/>
<dbReference type="Proteomes" id="UP000028875">
    <property type="component" value="Unassembled WGS sequence"/>
</dbReference>
<protein>
    <submittedName>
        <fullName evidence="1">Kinase-associated lipoprotein B</fullName>
    </submittedName>
</protein>
<dbReference type="eggNOG" id="ENOG5032UIM">
    <property type="taxonomic scope" value="Bacteria"/>
</dbReference>
<evidence type="ECO:0000313" key="2">
    <source>
        <dbReference type="Proteomes" id="UP000028875"/>
    </source>
</evidence>
<keyword evidence="1" id="KW-0808">Transferase</keyword>
<keyword evidence="2" id="KW-1185">Reference proteome</keyword>
<name>A0A024Q9K7_9BACI</name>
<sequence length="126" mass="14569">MPEVQLGDTVKAHYKSGTYIGKAIADKGDRYVIEVLAVKKHPMQGDLHNPHQTEGVFFHERKALAYHEKMNVKKPAVHPHSELIPDYKQSLRQAVNDYKEKLTKEETTYNQAAMKCLQQLEQTYFK</sequence>
<accession>A0A024Q9K7</accession>
<organism evidence="1 2">
    <name type="scientific">Virgibacillus massiliensis</name>
    <dbReference type="NCBI Taxonomy" id="1462526"/>
    <lineage>
        <taxon>Bacteria</taxon>
        <taxon>Bacillati</taxon>
        <taxon>Bacillota</taxon>
        <taxon>Bacilli</taxon>
        <taxon>Bacillales</taxon>
        <taxon>Bacillaceae</taxon>
        <taxon>Virgibacillus</taxon>
    </lineage>
</organism>
<dbReference type="InterPro" id="IPR038080">
    <property type="entry name" value="KapB_sf"/>
</dbReference>
<dbReference type="EMBL" id="CCDP010000001">
    <property type="protein sequence ID" value="CDQ39223.1"/>
    <property type="molecule type" value="Genomic_DNA"/>
</dbReference>
<dbReference type="AlphaFoldDB" id="A0A024Q9K7"/>
<comment type="caution">
    <text evidence="1">The sequence shown here is derived from an EMBL/GenBank/DDBJ whole genome shotgun (WGS) entry which is preliminary data.</text>
</comment>